<evidence type="ECO:0000313" key="2">
    <source>
        <dbReference type="EMBL" id="CAB3395151.1"/>
    </source>
</evidence>
<feature type="compositionally biased region" description="Basic and acidic residues" evidence="1">
    <location>
        <begin position="189"/>
        <end position="199"/>
    </location>
</feature>
<reference evidence="2 3" key="1">
    <citation type="submission" date="2020-04" db="EMBL/GenBank/DDBJ databases">
        <authorList>
            <person name="Hogendoorn C."/>
        </authorList>
    </citation>
    <scope>NUCLEOTIDE SEQUENCE [LARGE SCALE GENOMIC DNA]</scope>
    <source>
        <strain evidence="2">COOX1</strain>
    </source>
</reference>
<accession>A0A6F9EFP1</accession>
<proteinExistence type="predicted"/>
<sequence length="298" mass="32385">MTPHRKKAGNVTGVTSLGVKWPGRTWTAVPGGPSRKSVTAEGWAVARVSHKWTFAPRRCWAWRQTWASARGPLSRRRPGRVLSMGAVPFVGVWASEGNRIPPIPARARLRPQAAVRWARRRDRTLDRLGQGAPVSRRGPPRYLVMGRTAGFDRSPARVPTVSCRRKAGRSGRPRGPRTTVEGLVARPRIRAEKTGDKRTGCRAQAGPRAQVASSRAQTGCRAQAGRRAPAANSPARALPRASARGQAPPRRGRRAQGHSACGRSAGIFSRRFRAAIQSAVRELGLSNANPADTLSWRP</sequence>
<feature type="region of interest" description="Disordered" evidence="1">
    <location>
        <begin position="153"/>
        <end position="262"/>
    </location>
</feature>
<evidence type="ECO:0000256" key="1">
    <source>
        <dbReference type="SAM" id="MobiDB-lite"/>
    </source>
</evidence>
<organism evidence="2 3">
    <name type="scientific">Kyrpidia spormannii</name>
    <dbReference type="NCBI Taxonomy" id="2055160"/>
    <lineage>
        <taxon>Bacteria</taxon>
        <taxon>Bacillati</taxon>
        <taxon>Bacillota</taxon>
        <taxon>Bacilli</taxon>
        <taxon>Bacillales</taxon>
        <taxon>Alicyclobacillaceae</taxon>
        <taxon>Kyrpidia</taxon>
    </lineage>
</organism>
<protein>
    <submittedName>
        <fullName evidence="2">Uncharacterized protein</fullName>
    </submittedName>
</protein>
<dbReference type="AlphaFoldDB" id="A0A6F9EFP1"/>
<dbReference type="EMBL" id="LR792683">
    <property type="protein sequence ID" value="CAB3395151.1"/>
    <property type="molecule type" value="Genomic_DNA"/>
</dbReference>
<name>A0A6F9EFP1_9BACL</name>
<evidence type="ECO:0000313" key="3">
    <source>
        <dbReference type="Proteomes" id="UP000502196"/>
    </source>
</evidence>
<feature type="compositionally biased region" description="Low complexity" evidence="1">
    <location>
        <begin position="225"/>
        <end position="249"/>
    </location>
</feature>
<dbReference type="Proteomes" id="UP000502196">
    <property type="component" value="Chromosome"/>
</dbReference>
<feature type="compositionally biased region" description="Basic residues" evidence="1">
    <location>
        <begin position="163"/>
        <end position="175"/>
    </location>
</feature>
<gene>
    <name evidence="2" type="ORF">COOX1_2766</name>
</gene>